<keyword evidence="3" id="KW-1185">Reference proteome</keyword>
<reference evidence="2" key="1">
    <citation type="submission" date="2023-03" db="EMBL/GenBank/DDBJ databases">
        <title>Electrophorus voltai genome.</title>
        <authorList>
            <person name="Bian C."/>
        </authorList>
    </citation>
    <scope>NUCLEOTIDE SEQUENCE</scope>
    <source>
        <strain evidence="2">CB-2022</strain>
        <tissue evidence="2">Muscle</tissue>
    </source>
</reference>
<proteinExistence type="predicted"/>
<dbReference type="PANTHER" id="PTHR37984:SF15">
    <property type="entry name" value="INTEGRASE CATALYTIC DOMAIN-CONTAINING PROTEIN"/>
    <property type="match status" value="1"/>
</dbReference>
<dbReference type="EMBL" id="JAROKS010000025">
    <property type="protein sequence ID" value="KAK1785824.1"/>
    <property type="molecule type" value="Genomic_DNA"/>
</dbReference>
<evidence type="ECO:0000313" key="2">
    <source>
        <dbReference type="EMBL" id="KAK1785824.1"/>
    </source>
</evidence>
<dbReference type="InterPro" id="IPR050951">
    <property type="entry name" value="Retrovirus_Pol_polyprotein"/>
</dbReference>
<name>A0AAD9DMH9_9TELE</name>
<dbReference type="InterPro" id="IPR036397">
    <property type="entry name" value="RNaseH_sf"/>
</dbReference>
<dbReference type="GO" id="GO:0003676">
    <property type="term" value="F:nucleic acid binding"/>
    <property type="evidence" value="ECO:0007669"/>
    <property type="project" value="InterPro"/>
</dbReference>
<evidence type="ECO:0000259" key="1">
    <source>
        <dbReference type="PROSITE" id="PS50994"/>
    </source>
</evidence>
<feature type="domain" description="Integrase catalytic" evidence="1">
    <location>
        <begin position="1"/>
        <end position="107"/>
    </location>
</feature>
<evidence type="ECO:0000313" key="3">
    <source>
        <dbReference type="Proteomes" id="UP001239994"/>
    </source>
</evidence>
<dbReference type="SUPFAM" id="SSF53098">
    <property type="entry name" value="Ribonuclease H-like"/>
    <property type="match status" value="1"/>
</dbReference>
<dbReference type="Pfam" id="PF00665">
    <property type="entry name" value="rve"/>
    <property type="match status" value="1"/>
</dbReference>
<gene>
    <name evidence="2" type="ORF">P4O66_003199</name>
</gene>
<dbReference type="InterPro" id="IPR012337">
    <property type="entry name" value="RNaseH-like_sf"/>
</dbReference>
<dbReference type="InterPro" id="IPR001584">
    <property type="entry name" value="Integrase_cat-core"/>
</dbReference>
<protein>
    <recommendedName>
        <fullName evidence="1">Integrase catalytic domain-containing protein</fullName>
    </recommendedName>
</protein>
<dbReference type="PANTHER" id="PTHR37984">
    <property type="entry name" value="PROTEIN CBG26694"/>
    <property type="match status" value="1"/>
</dbReference>
<comment type="caution">
    <text evidence="2">The sequence shown here is derived from an EMBL/GenBank/DDBJ whole genome shotgun (WGS) entry which is preliminary data.</text>
</comment>
<dbReference type="Gene3D" id="3.30.420.10">
    <property type="entry name" value="Ribonuclease H-like superfamily/Ribonuclease H"/>
    <property type="match status" value="1"/>
</dbReference>
<organism evidence="2 3">
    <name type="scientific">Electrophorus voltai</name>
    <dbReference type="NCBI Taxonomy" id="2609070"/>
    <lineage>
        <taxon>Eukaryota</taxon>
        <taxon>Metazoa</taxon>
        <taxon>Chordata</taxon>
        <taxon>Craniata</taxon>
        <taxon>Vertebrata</taxon>
        <taxon>Euteleostomi</taxon>
        <taxon>Actinopterygii</taxon>
        <taxon>Neopterygii</taxon>
        <taxon>Teleostei</taxon>
        <taxon>Ostariophysi</taxon>
        <taxon>Gymnotiformes</taxon>
        <taxon>Gymnotoidei</taxon>
        <taxon>Gymnotidae</taxon>
        <taxon>Electrophorus</taxon>
    </lineage>
</organism>
<dbReference type="Proteomes" id="UP001239994">
    <property type="component" value="Unassembled WGS sequence"/>
</dbReference>
<dbReference type="AlphaFoldDB" id="A0AAD9DMH9"/>
<dbReference type="PROSITE" id="PS50994">
    <property type="entry name" value="INTEGRASE"/>
    <property type="match status" value="1"/>
</dbReference>
<sequence length="107" mass="11680">MGNMVILVVIDRFSKAGHFFALPKLPLAKETAKLLPTQVARLHGPVFIVSDRGPQFTSRFWGAFCRLLGAEASLSSSFHPQSSGQTERINQDLERTLCCLASSCPSS</sequence>
<accession>A0AAD9DMH9</accession>
<dbReference type="GO" id="GO:0015074">
    <property type="term" value="P:DNA integration"/>
    <property type="evidence" value="ECO:0007669"/>
    <property type="project" value="InterPro"/>
</dbReference>